<keyword evidence="5" id="KW-0472">Membrane</keyword>
<evidence type="ECO:0000259" key="6">
    <source>
        <dbReference type="Pfam" id="PF06472"/>
    </source>
</evidence>
<protein>
    <submittedName>
        <fullName evidence="7">ABC transporter, ATP-binding protein</fullName>
    </submittedName>
</protein>
<dbReference type="PANTHER" id="PTHR11384">
    <property type="entry name" value="ATP-BINDING CASSETTE, SUB-FAMILY D MEMBER"/>
    <property type="match status" value="1"/>
</dbReference>
<sequence>MFAAMNAGVVLIRAFNNVVNDFLDQGLAIKWSERLNEVLTARWLADKNYYRLQMRRHAPDNIDQRIQQDAQEFIASTIEFVRGMVNSVVTSLEFAVVL</sequence>
<keyword evidence="4" id="KW-1133">Transmembrane helix</keyword>
<dbReference type="AlphaFoldDB" id="C6SKG7"/>
<proteinExistence type="predicted"/>
<keyword evidence="7" id="KW-0067">ATP-binding</keyword>
<feature type="domain" description="ABC transmembrane type-1" evidence="6">
    <location>
        <begin position="7"/>
        <end position="95"/>
    </location>
</feature>
<organism evidence="7">
    <name type="scientific">Neisseria meningitidis alpha275</name>
    <dbReference type="NCBI Taxonomy" id="295996"/>
    <lineage>
        <taxon>Bacteria</taxon>
        <taxon>Pseudomonadati</taxon>
        <taxon>Pseudomonadota</taxon>
        <taxon>Betaproteobacteria</taxon>
        <taxon>Neisseriales</taxon>
        <taxon>Neisseriaceae</taxon>
        <taxon>Neisseria</taxon>
    </lineage>
</organism>
<keyword evidence="3" id="KW-0812">Transmembrane</keyword>
<evidence type="ECO:0000256" key="1">
    <source>
        <dbReference type="ARBA" id="ARBA00004141"/>
    </source>
</evidence>
<comment type="subcellular location">
    <subcellularLocation>
        <location evidence="1">Membrane</location>
        <topology evidence="1">Multi-pass membrane protein</topology>
    </subcellularLocation>
</comment>
<evidence type="ECO:0000256" key="4">
    <source>
        <dbReference type="ARBA" id="ARBA00022989"/>
    </source>
</evidence>
<dbReference type="GO" id="GO:0005524">
    <property type="term" value="F:ATP binding"/>
    <property type="evidence" value="ECO:0007669"/>
    <property type="project" value="UniProtKB-KW"/>
</dbReference>
<evidence type="ECO:0000256" key="5">
    <source>
        <dbReference type="ARBA" id="ARBA00023136"/>
    </source>
</evidence>
<reference evidence="7" key="1">
    <citation type="journal article" date="2008" name="Proc. Natl. Acad. Sci. U.S.A.">
        <title>Whole-genome comparison of disease and carriage strains provides insights into virulence evolution in Neisseria meningitidis.</title>
        <authorList>
            <person name="Schoen C."/>
            <person name="Blom J."/>
            <person name="Claus H."/>
            <person name="Schramm-Glueck A."/>
            <person name="Brandt P."/>
            <person name="Mueller T."/>
            <person name="Goesmann A."/>
            <person name="Joseph B."/>
            <person name="Konietzny S."/>
            <person name="Kurzai O."/>
            <person name="Schmitt C."/>
            <person name="Friedrich T."/>
            <person name="Linke B."/>
            <person name="Vogel U."/>
            <person name="Frosch M."/>
        </authorList>
    </citation>
    <scope>NUCLEOTIDE SEQUENCE</scope>
    <source>
        <strain evidence="7">Alpha275</strain>
    </source>
</reference>
<name>C6SKG7_NEIME</name>
<dbReference type="InterPro" id="IPR050835">
    <property type="entry name" value="ABC_transporter_sub-D"/>
</dbReference>
<keyword evidence="7" id="KW-0547">Nucleotide-binding</keyword>
<dbReference type="GO" id="GO:0005886">
    <property type="term" value="C:plasma membrane"/>
    <property type="evidence" value="ECO:0007669"/>
    <property type="project" value="TreeGrafter"/>
</dbReference>
<gene>
    <name evidence="7" type="primary">sbmA3</name>
    <name evidence="7" type="ORF">NMW_1437</name>
</gene>
<dbReference type="EMBL" id="AM889138">
    <property type="protein sequence ID" value="CBA08178.1"/>
    <property type="molecule type" value="Genomic_DNA"/>
</dbReference>
<dbReference type="PANTHER" id="PTHR11384:SF59">
    <property type="entry name" value="LYSOSOMAL COBALAMIN TRANSPORTER ABCD4"/>
    <property type="match status" value="1"/>
</dbReference>
<dbReference type="InterPro" id="IPR011527">
    <property type="entry name" value="ABC1_TM_dom"/>
</dbReference>
<dbReference type="GO" id="GO:0140359">
    <property type="term" value="F:ABC-type transporter activity"/>
    <property type="evidence" value="ECO:0007669"/>
    <property type="project" value="InterPro"/>
</dbReference>
<evidence type="ECO:0000256" key="2">
    <source>
        <dbReference type="ARBA" id="ARBA00022448"/>
    </source>
</evidence>
<keyword evidence="2" id="KW-0813">Transport</keyword>
<dbReference type="Pfam" id="PF06472">
    <property type="entry name" value="ABC_membrane_2"/>
    <property type="match status" value="1"/>
</dbReference>
<evidence type="ECO:0000256" key="3">
    <source>
        <dbReference type="ARBA" id="ARBA00022692"/>
    </source>
</evidence>
<evidence type="ECO:0000313" key="7">
    <source>
        <dbReference type="EMBL" id="CBA08178.1"/>
    </source>
</evidence>
<accession>C6SKG7</accession>